<reference evidence="2 3" key="3">
    <citation type="submission" date="2019-11" db="EMBL/GenBank/DDBJ databases">
        <title>A de novo genome assembly of a pear dwarfing rootstock.</title>
        <authorList>
            <person name="Wang F."/>
            <person name="Wang J."/>
            <person name="Li S."/>
            <person name="Zhang Y."/>
            <person name="Fang M."/>
            <person name="Ma L."/>
            <person name="Zhao Y."/>
            <person name="Jiang S."/>
        </authorList>
    </citation>
    <scope>NUCLEOTIDE SEQUENCE [LARGE SCALE GENOMIC DNA]</scope>
    <source>
        <strain evidence="2">S2</strain>
        <tissue evidence="2">Leaf</tissue>
    </source>
</reference>
<evidence type="ECO:0000256" key="1">
    <source>
        <dbReference type="SAM" id="MobiDB-lite"/>
    </source>
</evidence>
<dbReference type="Proteomes" id="UP000327157">
    <property type="component" value="Chromosome 5"/>
</dbReference>
<sequence length="113" mass="12184">MIEDDCVDNSMSTPPSPTRRSPRTISRPGIKIWFDSRASSCSISSGTATGGGGSALLVWDTVWTQHQGLVLQHPSPLHEAAAQNHDEEARQEDDCDEDVREEGGGPIPDDPES</sequence>
<reference evidence="3" key="2">
    <citation type="submission" date="2019-10" db="EMBL/GenBank/DDBJ databases">
        <title>A de novo genome assembly of a pear dwarfing rootstock.</title>
        <authorList>
            <person name="Wang F."/>
            <person name="Wang J."/>
            <person name="Li S."/>
            <person name="Zhang Y."/>
            <person name="Fang M."/>
            <person name="Ma L."/>
            <person name="Zhao Y."/>
            <person name="Jiang S."/>
        </authorList>
    </citation>
    <scope>NUCLEOTIDE SEQUENCE [LARGE SCALE GENOMIC DNA]</scope>
</reference>
<proteinExistence type="predicted"/>
<evidence type="ECO:0000313" key="2">
    <source>
        <dbReference type="EMBL" id="KAB2635659.1"/>
    </source>
</evidence>
<gene>
    <name evidence="2" type="ORF">D8674_026193</name>
</gene>
<keyword evidence="3" id="KW-1185">Reference proteome</keyword>
<feature type="region of interest" description="Disordered" evidence="1">
    <location>
        <begin position="1"/>
        <end position="28"/>
    </location>
</feature>
<feature type="compositionally biased region" description="Acidic residues" evidence="1">
    <location>
        <begin position="89"/>
        <end position="100"/>
    </location>
</feature>
<dbReference type="AlphaFoldDB" id="A0A5N5I7F3"/>
<reference evidence="2 3" key="1">
    <citation type="submission" date="2019-09" db="EMBL/GenBank/DDBJ databases">
        <authorList>
            <person name="Ou C."/>
        </authorList>
    </citation>
    <scope>NUCLEOTIDE SEQUENCE [LARGE SCALE GENOMIC DNA]</scope>
    <source>
        <strain evidence="2">S2</strain>
        <tissue evidence="2">Leaf</tissue>
    </source>
</reference>
<name>A0A5N5I7F3_9ROSA</name>
<comment type="caution">
    <text evidence="2">The sequence shown here is derived from an EMBL/GenBank/DDBJ whole genome shotgun (WGS) entry which is preliminary data.</text>
</comment>
<accession>A0A5N5I7F3</accession>
<protein>
    <submittedName>
        <fullName evidence="2">Transcription factor TCP19-like</fullName>
    </submittedName>
</protein>
<evidence type="ECO:0000313" key="3">
    <source>
        <dbReference type="Proteomes" id="UP000327157"/>
    </source>
</evidence>
<organism evidence="2 3">
    <name type="scientific">Pyrus ussuriensis x Pyrus communis</name>
    <dbReference type="NCBI Taxonomy" id="2448454"/>
    <lineage>
        <taxon>Eukaryota</taxon>
        <taxon>Viridiplantae</taxon>
        <taxon>Streptophyta</taxon>
        <taxon>Embryophyta</taxon>
        <taxon>Tracheophyta</taxon>
        <taxon>Spermatophyta</taxon>
        <taxon>Magnoliopsida</taxon>
        <taxon>eudicotyledons</taxon>
        <taxon>Gunneridae</taxon>
        <taxon>Pentapetalae</taxon>
        <taxon>rosids</taxon>
        <taxon>fabids</taxon>
        <taxon>Rosales</taxon>
        <taxon>Rosaceae</taxon>
        <taxon>Amygdaloideae</taxon>
        <taxon>Maleae</taxon>
        <taxon>Pyrus</taxon>
    </lineage>
</organism>
<dbReference type="EMBL" id="SMOL01000004">
    <property type="protein sequence ID" value="KAB2635659.1"/>
    <property type="molecule type" value="Genomic_DNA"/>
</dbReference>
<feature type="region of interest" description="Disordered" evidence="1">
    <location>
        <begin position="73"/>
        <end position="113"/>
    </location>
</feature>